<feature type="region of interest" description="Disordered" evidence="3">
    <location>
        <begin position="1"/>
        <end position="29"/>
    </location>
</feature>
<dbReference type="InterPro" id="IPR050336">
    <property type="entry name" value="Chromosome_partition/occlusion"/>
</dbReference>
<dbReference type="EMBL" id="FNYE01000047">
    <property type="protein sequence ID" value="SEK10198.1"/>
    <property type="molecule type" value="Genomic_DNA"/>
</dbReference>
<proteinExistence type="inferred from homology"/>
<keyword evidence="2" id="KW-0238">DNA-binding</keyword>
<evidence type="ECO:0000256" key="3">
    <source>
        <dbReference type="SAM" id="MobiDB-lite"/>
    </source>
</evidence>
<dbReference type="GO" id="GO:0005694">
    <property type="term" value="C:chromosome"/>
    <property type="evidence" value="ECO:0007669"/>
    <property type="project" value="TreeGrafter"/>
</dbReference>
<dbReference type="PANTHER" id="PTHR33375:SF1">
    <property type="entry name" value="CHROMOSOME-PARTITIONING PROTEIN PARB-RELATED"/>
    <property type="match status" value="1"/>
</dbReference>
<dbReference type="GO" id="GO:0007059">
    <property type="term" value="P:chromosome segregation"/>
    <property type="evidence" value="ECO:0007669"/>
    <property type="project" value="TreeGrafter"/>
</dbReference>
<dbReference type="RefSeq" id="WP_090873364.1">
    <property type="nucleotide sequence ID" value="NZ_FNYE01000047.1"/>
</dbReference>
<keyword evidence="6" id="KW-1185">Reference proteome</keyword>
<dbReference type="Gene3D" id="1.10.10.2830">
    <property type="match status" value="1"/>
</dbReference>
<dbReference type="STRING" id="667676.SAMN05192539_104713"/>
<dbReference type="SMART" id="SM00470">
    <property type="entry name" value="ParB"/>
    <property type="match status" value="1"/>
</dbReference>
<evidence type="ECO:0000256" key="2">
    <source>
        <dbReference type="ARBA" id="ARBA00023125"/>
    </source>
</evidence>
<evidence type="ECO:0000256" key="1">
    <source>
        <dbReference type="ARBA" id="ARBA00006295"/>
    </source>
</evidence>
<sequence length="329" mass="36129">MSSIRDRMAQQTANLRKTSSIADEEMETTKQVVEKPKTGPGMAGALAAAQLKIQELEARGGQATIPVAEVVPNPWQPRRVFVEAELSDLAESIREKGLVQPVAVRRVESGYQLIAGERRLRAHKILGLEQIKAVIVECSDEDMVVLALVENIGRANLTDYEVAISLRRAEAEFPNRKRLAESLGMSRSGLYQFLAFDKLPDFIKEHLDLQPALLGCNAAEEIVSAIKKHGAAGLAAAKDLWPEVVKGEILQGRYAAAIVAQVTRQGSRAEARERSIAKFFSGKEQAGSITKDVNSFTVKIKTGSLSEAQETRIRQLISELYREEPSAQQ</sequence>
<dbReference type="InterPro" id="IPR036086">
    <property type="entry name" value="ParB/Sulfiredoxin_sf"/>
</dbReference>
<dbReference type="InterPro" id="IPR004437">
    <property type="entry name" value="ParB/RepB/Spo0J"/>
</dbReference>
<comment type="similarity">
    <text evidence="1">Belongs to the ParB family.</text>
</comment>
<dbReference type="Pfam" id="PF02195">
    <property type="entry name" value="ParB_N"/>
    <property type="match status" value="1"/>
</dbReference>
<evidence type="ECO:0000313" key="6">
    <source>
        <dbReference type="Proteomes" id="UP000198866"/>
    </source>
</evidence>
<name>A0A1H7E8J2_9BURK</name>
<dbReference type="CDD" id="cd16393">
    <property type="entry name" value="SPO0J_N"/>
    <property type="match status" value="1"/>
</dbReference>
<dbReference type="OrthoDB" id="8702972at2"/>
<protein>
    <submittedName>
        <fullName evidence="5">ParB family protein</fullName>
    </submittedName>
</protein>
<dbReference type="SUPFAM" id="SSF110849">
    <property type="entry name" value="ParB/Sulfiredoxin"/>
    <property type="match status" value="1"/>
</dbReference>
<feature type="domain" description="ParB-like N-terminal" evidence="4">
    <location>
        <begin position="63"/>
        <end position="152"/>
    </location>
</feature>
<dbReference type="InterPro" id="IPR003115">
    <property type="entry name" value="ParB_N"/>
</dbReference>
<accession>A0A1H7E8J2</accession>
<dbReference type="SUPFAM" id="SSF109709">
    <property type="entry name" value="KorB DNA-binding domain-like"/>
    <property type="match status" value="1"/>
</dbReference>
<dbReference type="Proteomes" id="UP000198866">
    <property type="component" value="Unassembled WGS sequence"/>
</dbReference>
<dbReference type="Gene3D" id="3.90.1530.10">
    <property type="entry name" value="Conserved hypothetical protein from pyrococcus furiosus pfu- 392566-001, ParB domain"/>
    <property type="match status" value="1"/>
</dbReference>
<gene>
    <name evidence="5" type="ORF">SAMN05192539_104713</name>
</gene>
<dbReference type="PANTHER" id="PTHR33375">
    <property type="entry name" value="CHROMOSOME-PARTITIONING PROTEIN PARB-RELATED"/>
    <property type="match status" value="1"/>
</dbReference>
<dbReference type="NCBIfam" id="TIGR00180">
    <property type="entry name" value="parB_part"/>
    <property type="match status" value="1"/>
</dbReference>
<evidence type="ECO:0000259" key="4">
    <source>
        <dbReference type="SMART" id="SM00470"/>
    </source>
</evidence>
<dbReference type="AlphaFoldDB" id="A0A1H7E8J2"/>
<dbReference type="GO" id="GO:0003677">
    <property type="term" value="F:DNA binding"/>
    <property type="evidence" value="ECO:0007669"/>
    <property type="project" value="UniProtKB-KW"/>
</dbReference>
<reference evidence="6" key="1">
    <citation type="submission" date="2016-10" db="EMBL/GenBank/DDBJ databases">
        <authorList>
            <person name="Varghese N."/>
            <person name="Submissions S."/>
        </authorList>
    </citation>
    <scope>NUCLEOTIDE SEQUENCE [LARGE SCALE GENOMIC DNA]</scope>
    <source>
        <strain evidence="6">LMG 26031</strain>
    </source>
</reference>
<dbReference type="FunFam" id="3.90.1530.30:FF:000001">
    <property type="entry name" value="Chromosome partitioning protein ParB"/>
    <property type="match status" value="1"/>
</dbReference>
<evidence type="ECO:0000313" key="5">
    <source>
        <dbReference type="EMBL" id="SEK10198.1"/>
    </source>
</evidence>
<feature type="compositionally biased region" description="Polar residues" evidence="3">
    <location>
        <begin position="9"/>
        <end position="21"/>
    </location>
</feature>
<organism evidence="5 6">
    <name type="scientific">Paraburkholderia diazotrophica</name>
    <dbReference type="NCBI Taxonomy" id="667676"/>
    <lineage>
        <taxon>Bacteria</taxon>
        <taxon>Pseudomonadati</taxon>
        <taxon>Pseudomonadota</taxon>
        <taxon>Betaproteobacteria</taxon>
        <taxon>Burkholderiales</taxon>
        <taxon>Burkholderiaceae</taxon>
        <taxon>Paraburkholderia</taxon>
    </lineage>
</organism>